<accession>A0A953HWC3</accession>
<evidence type="ECO:0000259" key="1">
    <source>
        <dbReference type="Pfam" id="PF00144"/>
    </source>
</evidence>
<dbReference type="Pfam" id="PF00144">
    <property type="entry name" value="Beta-lactamase"/>
    <property type="match status" value="1"/>
</dbReference>
<dbReference type="PANTHER" id="PTHR46825:SF9">
    <property type="entry name" value="BETA-LACTAMASE-RELATED DOMAIN-CONTAINING PROTEIN"/>
    <property type="match status" value="1"/>
</dbReference>
<gene>
    <name evidence="2" type="ORF">KUV50_14915</name>
</gene>
<dbReference type="Gene3D" id="3.40.710.10">
    <property type="entry name" value="DD-peptidase/beta-lactamase superfamily"/>
    <property type="match status" value="1"/>
</dbReference>
<dbReference type="InterPro" id="IPR012338">
    <property type="entry name" value="Beta-lactam/transpept-like"/>
</dbReference>
<dbReference type="Proteomes" id="UP000753961">
    <property type="component" value="Unassembled WGS sequence"/>
</dbReference>
<dbReference type="RefSeq" id="WP_222580977.1">
    <property type="nucleotide sequence ID" value="NZ_JAHVHU010000014.1"/>
</dbReference>
<dbReference type="InterPro" id="IPR050491">
    <property type="entry name" value="AmpC-like"/>
</dbReference>
<dbReference type="InterPro" id="IPR001466">
    <property type="entry name" value="Beta-lactam-related"/>
</dbReference>
<dbReference type="EMBL" id="JAHVHU010000014">
    <property type="protein sequence ID" value="MBY5959440.1"/>
    <property type="molecule type" value="Genomic_DNA"/>
</dbReference>
<feature type="domain" description="Beta-lactamase-related" evidence="1">
    <location>
        <begin position="35"/>
        <end position="349"/>
    </location>
</feature>
<comment type="caution">
    <text evidence="2">The sequence shown here is derived from an EMBL/GenBank/DDBJ whole genome shotgun (WGS) entry which is preliminary data.</text>
</comment>
<dbReference type="SUPFAM" id="SSF56601">
    <property type="entry name" value="beta-lactamase/transpeptidase-like"/>
    <property type="match status" value="1"/>
</dbReference>
<name>A0A953HWC3_9BACT</name>
<dbReference type="AlphaFoldDB" id="A0A953HWC3"/>
<keyword evidence="3" id="KW-1185">Reference proteome</keyword>
<dbReference type="PANTHER" id="PTHR46825">
    <property type="entry name" value="D-ALANYL-D-ALANINE-CARBOXYPEPTIDASE/ENDOPEPTIDASE AMPH"/>
    <property type="match status" value="1"/>
</dbReference>
<evidence type="ECO:0000313" key="2">
    <source>
        <dbReference type="EMBL" id="MBY5959440.1"/>
    </source>
</evidence>
<protein>
    <submittedName>
        <fullName evidence="2">Beta-lactamase family protein</fullName>
    </submittedName>
</protein>
<reference evidence="2" key="1">
    <citation type="submission" date="2021-06" db="EMBL/GenBank/DDBJ databases">
        <title>44 bacteria genomes isolated from Dapeng, Shenzhen.</title>
        <authorList>
            <person name="Zheng W."/>
            <person name="Yu S."/>
            <person name="Huang Y."/>
        </authorList>
    </citation>
    <scope>NUCLEOTIDE SEQUENCE</scope>
    <source>
        <strain evidence="2">DP5N28-2</strain>
    </source>
</reference>
<evidence type="ECO:0000313" key="3">
    <source>
        <dbReference type="Proteomes" id="UP000753961"/>
    </source>
</evidence>
<organism evidence="2 3">
    <name type="scientific">Membranihabitans marinus</name>
    <dbReference type="NCBI Taxonomy" id="1227546"/>
    <lineage>
        <taxon>Bacteria</taxon>
        <taxon>Pseudomonadati</taxon>
        <taxon>Bacteroidota</taxon>
        <taxon>Saprospiria</taxon>
        <taxon>Saprospirales</taxon>
        <taxon>Saprospiraceae</taxon>
        <taxon>Membranihabitans</taxon>
    </lineage>
</organism>
<sequence>MKHFIFILLLLTSCTKPKMDVVSDFENLFDPKFSDNEPGGVVLVQKGDEVIFLKSYGVEDVDSKEPITPNTVFNTGSISKTFVSNGILILEGAQKLSLEDDLQKYFKDFDHPAIAKKVQIKHLLTHTSGLPDSRNVDGEFEFYLTAKDEENFEPLKYTDSLNFEPGSRFEYSNPAYNGLALIIEKVTNQKWQSYIKENIFDPAGMIHSKITDGPYPQEGVAHGYIRTEHGFEERDYGEEPTFAAAGNGGVWSSVLDLARYEKAIQNAVFLPQEVLERSRQITNPENWKSSKDPDVGYSWFIAEKENEGNEFDAKIISHTGWQGGFRAFMVSIPQKDILYIGLFNRPIPHLSESFNPFTKTHENASDVRVMGIRILKKHGWLDETDG</sequence>
<proteinExistence type="predicted"/>